<comment type="caution">
    <text evidence="1">The sequence shown here is derived from an EMBL/GenBank/DDBJ whole genome shotgun (WGS) entry which is preliminary data.</text>
</comment>
<dbReference type="EMBL" id="JAIWYP010000002">
    <property type="protein sequence ID" value="KAH3874417.1"/>
    <property type="molecule type" value="Genomic_DNA"/>
</dbReference>
<evidence type="ECO:0000313" key="2">
    <source>
        <dbReference type="Proteomes" id="UP000828390"/>
    </source>
</evidence>
<gene>
    <name evidence="1" type="ORF">DPMN_037661</name>
</gene>
<reference evidence="1" key="2">
    <citation type="submission" date="2020-11" db="EMBL/GenBank/DDBJ databases">
        <authorList>
            <person name="McCartney M.A."/>
            <person name="Auch B."/>
            <person name="Kono T."/>
            <person name="Mallez S."/>
            <person name="Becker A."/>
            <person name="Gohl D.M."/>
            <person name="Silverstein K.A.T."/>
            <person name="Koren S."/>
            <person name="Bechman K.B."/>
            <person name="Herman A."/>
            <person name="Abrahante J.E."/>
            <person name="Garbe J."/>
        </authorList>
    </citation>
    <scope>NUCLEOTIDE SEQUENCE</scope>
    <source>
        <strain evidence="1">Duluth1</strain>
        <tissue evidence="1">Whole animal</tissue>
    </source>
</reference>
<protein>
    <submittedName>
        <fullName evidence="1">Uncharacterized protein</fullName>
    </submittedName>
</protein>
<sequence>MRFLISEDSCIQYSDTDLVFESFPMRSKLRAVVERFGRPSKELENLCNVVYSSIRGKLSVEHVYAAYQVTDQRNLTFVVTVKSDGDVIDVEKCLKELAIECVIKSPHQTNSDNKETVVPCNLPIQEEDIKKLRNCITTHADQLRANHRYLNMIKGFMHKVNNPSSENKNQYEARLAMFVHAQGYIPIDEEPIKKNIDGIQVDVREGAFMLDSRQPADAVLNDISMGCQISRNKSGTLSLFFEHPDHGLCGITSAHVLLSADELIQCEDKSSHFSVSDSDDENDVQNDVYQPHFSPVRDNVIGKLKEVIYKPLHGLEIAIFSIKKRPPKYGEFPIPRDGTDLGIFYLIFFYNK</sequence>
<accession>A0A9D4MBD4</accession>
<dbReference type="AlphaFoldDB" id="A0A9D4MBD4"/>
<proteinExistence type="predicted"/>
<name>A0A9D4MBD4_DREPO</name>
<keyword evidence="2" id="KW-1185">Reference proteome</keyword>
<dbReference type="Proteomes" id="UP000828390">
    <property type="component" value="Unassembled WGS sequence"/>
</dbReference>
<evidence type="ECO:0000313" key="1">
    <source>
        <dbReference type="EMBL" id="KAH3874417.1"/>
    </source>
</evidence>
<reference evidence="1" key="1">
    <citation type="journal article" date="2019" name="bioRxiv">
        <title>The Genome of the Zebra Mussel, Dreissena polymorpha: A Resource for Invasive Species Research.</title>
        <authorList>
            <person name="McCartney M.A."/>
            <person name="Auch B."/>
            <person name="Kono T."/>
            <person name="Mallez S."/>
            <person name="Zhang Y."/>
            <person name="Obille A."/>
            <person name="Becker A."/>
            <person name="Abrahante J.E."/>
            <person name="Garbe J."/>
            <person name="Badalamenti J.P."/>
            <person name="Herman A."/>
            <person name="Mangelson H."/>
            <person name="Liachko I."/>
            <person name="Sullivan S."/>
            <person name="Sone E.D."/>
            <person name="Koren S."/>
            <person name="Silverstein K.A.T."/>
            <person name="Beckman K.B."/>
            <person name="Gohl D.M."/>
        </authorList>
    </citation>
    <scope>NUCLEOTIDE SEQUENCE</scope>
    <source>
        <strain evidence="1">Duluth1</strain>
        <tissue evidence="1">Whole animal</tissue>
    </source>
</reference>
<organism evidence="1 2">
    <name type="scientific">Dreissena polymorpha</name>
    <name type="common">Zebra mussel</name>
    <name type="synonym">Mytilus polymorpha</name>
    <dbReference type="NCBI Taxonomy" id="45954"/>
    <lineage>
        <taxon>Eukaryota</taxon>
        <taxon>Metazoa</taxon>
        <taxon>Spiralia</taxon>
        <taxon>Lophotrochozoa</taxon>
        <taxon>Mollusca</taxon>
        <taxon>Bivalvia</taxon>
        <taxon>Autobranchia</taxon>
        <taxon>Heteroconchia</taxon>
        <taxon>Euheterodonta</taxon>
        <taxon>Imparidentia</taxon>
        <taxon>Neoheterodontei</taxon>
        <taxon>Myida</taxon>
        <taxon>Dreissenoidea</taxon>
        <taxon>Dreissenidae</taxon>
        <taxon>Dreissena</taxon>
    </lineage>
</organism>